<sequence>MQSERVLKEVRGLSTMWAITPGPVHPTRAVQQPPRGCGLAKCVEVRGVNQTEAQQPSLVYAVRHREDREDADVIAGISVESTTREVSMISPLGQLVQGVVFLANLMELPFGEFDLILGMDWLVEHRVNLDCASKRVIMRFDNDIEIVMIDEHREYLSNVIAALVAEKLVWKEVVRFIGLYA</sequence>
<organism evidence="1 2">
    <name type="scientific">Gossypium australe</name>
    <dbReference type="NCBI Taxonomy" id="47621"/>
    <lineage>
        <taxon>Eukaryota</taxon>
        <taxon>Viridiplantae</taxon>
        <taxon>Streptophyta</taxon>
        <taxon>Embryophyta</taxon>
        <taxon>Tracheophyta</taxon>
        <taxon>Spermatophyta</taxon>
        <taxon>Magnoliopsida</taxon>
        <taxon>eudicotyledons</taxon>
        <taxon>Gunneridae</taxon>
        <taxon>Pentapetalae</taxon>
        <taxon>rosids</taxon>
        <taxon>malvids</taxon>
        <taxon>Malvales</taxon>
        <taxon>Malvaceae</taxon>
        <taxon>Malvoideae</taxon>
        <taxon>Gossypium</taxon>
    </lineage>
</organism>
<proteinExistence type="predicted"/>
<dbReference type="EMBL" id="SMMG02000009">
    <property type="protein sequence ID" value="KAA3461774.1"/>
    <property type="molecule type" value="Genomic_DNA"/>
</dbReference>
<reference evidence="2" key="1">
    <citation type="journal article" date="2019" name="Plant Biotechnol. J.">
        <title>Genome sequencing of the Australian wild diploid species Gossypium australe highlights disease resistance and delayed gland morphogenesis.</title>
        <authorList>
            <person name="Cai Y."/>
            <person name="Cai X."/>
            <person name="Wang Q."/>
            <person name="Wang P."/>
            <person name="Zhang Y."/>
            <person name="Cai C."/>
            <person name="Xu Y."/>
            <person name="Wang K."/>
            <person name="Zhou Z."/>
            <person name="Wang C."/>
            <person name="Geng S."/>
            <person name="Li B."/>
            <person name="Dong Q."/>
            <person name="Hou Y."/>
            <person name="Wang H."/>
            <person name="Ai P."/>
            <person name="Liu Z."/>
            <person name="Yi F."/>
            <person name="Sun M."/>
            <person name="An G."/>
            <person name="Cheng J."/>
            <person name="Zhang Y."/>
            <person name="Shi Q."/>
            <person name="Xie Y."/>
            <person name="Shi X."/>
            <person name="Chang Y."/>
            <person name="Huang F."/>
            <person name="Chen Y."/>
            <person name="Hong S."/>
            <person name="Mi L."/>
            <person name="Sun Q."/>
            <person name="Zhang L."/>
            <person name="Zhou B."/>
            <person name="Peng R."/>
            <person name="Zhang X."/>
            <person name="Liu F."/>
        </authorList>
    </citation>
    <scope>NUCLEOTIDE SEQUENCE [LARGE SCALE GENOMIC DNA]</scope>
    <source>
        <strain evidence="2">cv. PA1801</strain>
    </source>
</reference>
<accession>A0A5B6UYA6</accession>
<evidence type="ECO:0000313" key="2">
    <source>
        <dbReference type="Proteomes" id="UP000325315"/>
    </source>
</evidence>
<gene>
    <name evidence="1" type="ORF">EPI10_028322</name>
</gene>
<keyword evidence="2" id="KW-1185">Reference proteome</keyword>
<dbReference type="AlphaFoldDB" id="A0A5B6UYA6"/>
<name>A0A5B6UYA6_9ROSI</name>
<evidence type="ECO:0000313" key="1">
    <source>
        <dbReference type="EMBL" id="KAA3461774.1"/>
    </source>
</evidence>
<dbReference type="Gene3D" id="2.40.70.10">
    <property type="entry name" value="Acid Proteases"/>
    <property type="match status" value="1"/>
</dbReference>
<dbReference type="InterPro" id="IPR021109">
    <property type="entry name" value="Peptidase_aspartic_dom_sf"/>
</dbReference>
<comment type="caution">
    <text evidence="1">The sequence shown here is derived from an EMBL/GenBank/DDBJ whole genome shotgun (WGS) entry which is preliminary data.</text>
</comment>
<dbReference type="Pfam" id="PF08284">
    <property type="entry name" value="RVP_2"/>
    <property type="match status" value="1"/>
</dbReference>
<protein>
    <submittedName>
        <fullName evidence="1">Cadherin-related family member 4</fullName>
    </submittedName>
</protein>
<dbReference type="Proteomes" id="UP000325315">
    <property type="component" value="Unassembled WGS sequence"/>
</dbReference>
<dbReference type="OrthoDB" id="437338at2759"/>